<feature type="region of interest" description="Disordered" evidence="1">
    <location>
        <begin position="1"/>
        <end position="45"/>
    </location>
</feature>
<reference evidence="2" key="1">
    <citation type="journal article" date="2022" name="bioRxiv">
        <title>Sequencing and chromosome-scale assembly of the giantPleurodeles waltlgenome.</title>
        <authorList>
            <person name="Brown T."/>
            <person name="Elewa A."/>
            <person name="Iarovenko S."/>
            <person name="Subramanian E."/>
            <person name="Araus A.J."/>
            <person name="Petzold A."/>
            <person name="Susuki M."/>
            <person name="Suzuki K.-i.T."/>
            <person name="Hayashi T."/>
            <person name="Toyoda A."/>
            <person name="Oliveira C."/>
            <person name="Osipova E."/>
            <person name="Leigh N.D."/>
            <person name="Simon A."/>
            <person name="Yun M.H."/>
        </authorList>
    </citation>
    <scope>NUCLEOTIDE SEQUENCE</scope>
    <source>
        <strain evidence="2">20211129_DDA</strain>
        <tissue evidence="2">Liver</tissue>
    </source>
</reference>
<organism evidence="2 3">
    <name type="scientific">Pleurodeles waltl</name>
    <name type="common">Iberian ribbed newt</name>
    <dbReference type="NCBI Taxonomy" id="8319"/>
    <lineage>
        <taxon>Eukaryota</taxon>
        <taxon>Metazoa</taxon>
        <taxon>Chordata</taxon>
        <taxon>Craniata</taxon>
        <taxon>Vertebrata</taxon>
        <taxon>Euteleostomi</taxon>
        <taxon>Amphibia</taxon>
        <taxon>Batrachia</taxon>
        <taxon>Caudata</taxon>
        <taxon>Salamandroidea</taxon>
        <taxon>Salamandridae</taxon>
        <taxon>Pleurodelinae</taxon>
        <taxon>Pleurodeles</taxon>
    </lineage>
</organism>
<dbReference type="EMBL" id="JANPWB010000009">
    <property type="protein sequence ID" value="KAJ1154358.1"/>
    <property type="molecule type" value="Genomic_DNA"/>
</dbReference>
<dbReference type="Proteomes" id="UP001066276">
    <property type="component" value="Chromosome 5"/>
</dbReference>
<evidence type="ECO:0000313" key="3">
    <source>
        <dbReference type="Proteomes" id="UP001066276"/>
    </source>
</evidence>
<name>A0AAV7RQW6_PLEWA</name>
<keyword evidence="3" id="KW-1185">Reference proteome</keyword>
<gene>
    <name evidence="2" type="ORF">NDU88_007110</name>
</gene>
<dbReference type="AlphaFoldDB" id="A0AAV7RQW6"/>
<evidence type="ECO:0000313" key="2">
    <source>
        <dbReference type="EMBL" id="KAJ1154358.1"/>
    </source>
</evidence>
<proteinExistence type="predicted"/>
<comment type="caution">
    <text evidence="2">The sequence shown here is derived from an EMBL/GenBank/DDBJ whole genome shotgun (WGS) entry which is preliminary data.</text>
</comment>
<protein>
    <submittedName>
        <fullName evidence="2">Uncharacterized protein</fullName>
    </submittedName>
</protein>
<evidence type="ECO:0000256" key="1">
    <source>
        <dbReference type="SAM" id="MobiDB-lite"/>
    </source>
</evidence>
<sequence length="92" mass="9589">MKTPAGGLGRPCARRAAPPERRLRPSAGSGERGSRSAGLGGTRVRRRSRRCAYFVPQLRKWSVSESAGLSGGAAGWGPTNGFLALPQEGLGV</sequence>
<accession>A0AAV7RQW6</accession>